<dbReference type="HOGENOM" id="CLU_1875188_0_0_1"/>
<accession>M2QHL2</accession>
<organism evidence="2 3">
    <name type="scientific">Ceriporiopsis subvermispora (strain B)</name>
    <name type="common">White-rot fungus</name>
    <name type="synonym">Gelatoporia subvermispora</name>
    <dbReference type="NCBI Taxonomy" id="914234"/>
    <lineage>
        <taxon>Eukaryota</taxon>
        <taxon>Fungi</taxon>
        <taxon>Dikarya</taxon>
        <taxon>Basidiomycota</taxon>
        <taxon>Agaricomycotina</taxon>
        <taxon>Agaricomycetes</taxon>
        <taxon>Polyporales</taxon>
        <taxon>Gelatoporiaceae</taxon>
        <taxon>Gelatoporia</taxon>
    </lineage>
</organism>
<sequence length="136" mass="14819">MRLERHSPSTACLPPPNTKAVYHAAGRCSSLGTVKLGSTTALMGLRRTVETLSITRSQEQSDSSPQAYTCTIAFLCAHEESWFSGLQCLVHHLLVACLQLHRGLSWHRRTMLGLRGGSTSNNVGQTQNSAARRRSG</sequence>
<dbReference type="Proteomes" id="UP000016930">
    <property type="component" value="Unassembled WGS sequence"/>
</dbReference>
<evidence type="ECO:0000313" key="2">
    <source>
        <dbReference type="EMBL" id="EMD31565.1"/>
    </source>
</evidence>
<keyword evidence="3" id="KW-1185">Reference proteome</keyword>
<dbReference type="EMBL" id="KB445817">
    <property type="protein sequence ID" value="EMD31565.1"/>
    <property type="molecule type" value="Genomic_DNA"/>
</dbReference>
<name>M2QHL2_CERS8</name>
<evidence type="ECO:0000256" key="1">
    <source>
        <dbReference type="SAM" id="MobiDB-lite"/>
    </source>
</evidence>
<evidence type="ECO:0000313" key="3">
    <source>
        <dbReference type="Proteomes" id="UP000016930"/>
    </source>
</evidence>
<proteinExistence type="predicted"/>
<reference evidence="2 3" key="1">
    <citation type="journal article" date="2012" name="Proc. Natl. Acad. Sci. U.S.A.">
        <title>Comparative genomics of Ceriporiopsis subvermispora and Phanerochaete chrysosporium provide insight into selective ligninolysis.</title>
        <authorList>
            <person name="Fernandez-Fueyo E."/>
            <person name="Ruiz-Duenas F.J."/>
            <person name="Ferreira P."/>
            <person name="Floudas D."/>
            <person name="Hibbett D.S."/>
            <person name="Canessa P."/>
            <person name="Larrondo L.F."/>
            <person name="James T.Y."/>
            <person name="Seelenfreund D."/>
            <person name="Lobos S."/>
            <person name="Polanco R."/>
            <person name="Tello M."/>
            <person name="Honda Y."/>
            <person name="Watanabe T."/>
            <person name="Watanabe T."/>
            <person name="Ryu J.S."/>
            <person name="Kubicek C.P."/>
            <person name="Schmoll M."/>
            <person name="Gaskell J."/>
            <person name="Hammel K.E."/>
            <person name="St John F.J."/>
            <person name="Vanden Wymelenberg A."/>
            <person name="Sabat G."/>
            <person name="Splinter BonDurant S."/>
            <person name="Syed K."/>
            <person name="Yadav J.S."/>
            <person name="Doddapaneni H."/>
            <person name="Subramanian V."/>
            <person name="Lavin J.L."/>
            <person name="Oguiza J.A."/>
            <person name="Perez G."/>
            <person name="Pisabarro A.G."/>
            <person name="Ramirez L."/>
            <person name="Santoyo F."/>
            <person name="Master E."/>
            <person name="Coutinho P.M."/>
            <person name="Henrissat B."/>
            <person name="Lombard V."/>
            <person name="Magnuson J.K."/>
            <person name="Kuees U."/>
            <person name="Hori C."/>
            <person name="Igarashi K."/>
            <person name="Samejima M."/>
            <person name="Held B.W."/>
            <person name="Barry K.W."/>
            <person name="LaButti K.M."/>
            <person name="Lapidus A."/>
            <person name="Lindquist E.A."/>
            <person name="Lucas S.M."/>
            <person name="Riley R."/>
            <person name="Salamov A.A."/>
            <person name="Hoffmeister D."/>
            <person name="Schwenk D."/>
            <person name="Hadar Y."/>
            <person name="Yarden O."/>
            <person name="de Vries R.P."/>
            <person name="Wiebenga A."/>
            <person name="Stenlid J."/>
            <person name="Eastwood D."/>
            <person name="Grigoriev I.V."/>
            <person name="Berka R.M."/>
            <person name="Blanchette R.A."/>
            <person name="Kersten P."/>
            <person name="Martinez A.T."/>
            <person name="Vicuna R."/>
            <person name="Cullen D."/>
        </authorList>
    </citation>
    <scope>NUCLEOTIDE SEQUENCE [LARGE SCALE GENOMIC DNA]</scope>
    <source>
        <strain evidence="2 3">B</strain>
    </source>
</reference>
<protein>
    <submittedName>
        <fullName evidence="2">Uncharacterized protein</fullName>
    </submittedName>
</protein>
<gene>
    <name evidence="2" type="ORF">CERSUDRAFT_119611</name>
</gene>
<feature type="compositionally biased region" description="Polar residues" evidence="1">
    <location>
        <begin position="117"/>
        <end position="130"/>
    </location>
</feature>
<feature type="region of interest" description="Disordered" evidence="1">
    <location>
        <begin position="116"/>
        <end position="136"/>
    </location>
</feature>
<dbReference type="AlphaFoldDB" id="M2QHL2"/>